<feature type="transmembrane region" description="Helical" evidence="8">
    <location>
        <begin position="197"/>
        <end position="218"/>
    </location>
</feature>
<keyword evidence="4 8" id="KW-0812">Transmembrane</keyword>
<dbReference type="PANTHER" id="PTHR31806:SF1">
    <property type="entry name" value="PURINE-CYTOSINE PERMEASE FCY2-RELATED"/>
    <property type="match status" value="1"/>
</dbReference>
<dbReference type="InParanoid" id="A0A545AZ60"/>
<dbReference type="InterPro" id="IPR026030">
    <property type="entry name" value="Pur-cyt_permease_Fcy2/21/22"/>
</dbReference>
<gene>
    <name evidence="9" type="ORF">FL583_05055</name>
</gene>
<feature type="transmembrane region" description="Helical" evidence="8">
    <location>
        <begin position="343"/>
        <end position="368"/>
    </location>
</feature>
<dbReference type="Pfam" id="PF02133">
    <property type="entry name" value="Transp_cyt_pur"/>
    <property type="match status" value="1"/>
</dbReference>
<feature type="transmembrane region" description="Helical" evidence="8">
    <location>
        <begin position="174"/>
        <end position="191"/>
    </location>
</feature>
<evidence type="ECO:0000256" key="6">
    <source>
        <dbReference type="ARBA" id="ARBA00023136"/>
    </source>
</evidence>
<name>A0A545AZ60_9ACTN</name>
<dbReference type="InterPro" id="IPR001248">
    <property type="entry name" value="Pur-cyt_permease"/>
</dbReference>
<feature type="transmembrane region" description="Helical" evidence="8">
    <location>
        <begin position="140"/>
        <end position="162"/>
    </location>
</feature>
<dbReference type="OrthoDB" id="9809167at2"/>
<evidence type="ECO:0000256" key="2">
    <source>
        <dbReference type="ARBA" id="ARBA00008974"/>
    </source>
</evidence>
<feature type="transmembrane region" description="Helical" evidence="8">
    <location>
        <begin position="58"/>
        <end position="89"/>
    </location>
</feature>
<dbReference type="RefSeq" id="WP_142703282.1">
    <property type="nucleotide sequence ID" value="NZ_VIRS01000003.1"/>
</dbReference>
<evidence type="ECO:0000256" key="8">
    <source>
        <dbReference type="SAM" id="Phobius"/>
    </source>
</evidence>
<sequence length="463" mass="48197">MPETERIEQTGIALIPDAERRGRARDLGWLWAGTTLTMQTVLFGSFLPYLGLNLVQCAVVIVLGNLAWVVVGYASLQGAAAGTSIFAITRASFGTRGGRIPAFLNWLTQILYETLGLSVIALALLALLDRAGLSTGGTATTVALVVVAAVVQLVLPLLGHAWIMRALRWMTPPFVALFIVLTILAAPKVSIDGPAGGAAAIAGGFALVLAGGSFAWVVNASDYSRYLPASTSRRGIVTAVSVGGFLSTTPLMILGAAVASIPAFGGDIISGLPSAFPAWFVVPYLVFVIAQNYGVNAVDMYSSSLTLQAVGLPLRQWQATTLDCALSSVLTITVLLSPSVNTAISNIILFVMVWIAPWSAVFLTDWALRRGRYDRQALFEPGPGPYWGTAGYRVPALVALGAGAAASLACINTAVFVGPVARALGGADLSIPAGFLVAAVVFLLTSRTPATAPAPLLVSEVTR</sequence>
<comment type="caution">
    <text evidence="9">The sequence shown here is derived from an EMBL/GenBank/DDBJ whole genome shotgun (WGS) entry which is preliminary data.</text>
</comment>
<organism evidence="9 10">
    <name type="scientific">Cryptosporangium phraense</name>
    <dbReference type="NCBI Taxonomy" id="2593070"/>
    <lineage>
        <taxon>Bacteria</taxon>
        <taxon>Bacillati</taxon>
        <taxon>Actinomycetota</taxon>
        <taxon>Actinomycetes</taxon>
        <taxon>Cryptosporangiales</taxon>
        <taxon>Cryptosporangiaceae</taxon>
        <taxon>Cryptosporangium</taxon>
    </lineage>
</organism>
<evidence type="ECO:0000313" key="9">
    <source>
        <dbReference type="EMBL" id="TQS45875.1"/>
    </source>
</evidence>
<accession>A0A545AZ60</accession>
<dbReference type="AlphaFoldDB" id="A0A545AZ60"/>
<keyword evidence="5 8" id="KW-1133">Transmembrane helix</keyword>
<evidence type="ECO:0000256" key="3">
    <source>
        <dbReference type="ARBA" id="ARBA00022448"/>
    </source>
</evidence>
<dbReference type="GO" id="GO:0022857">
    <property type="term" value="F:transmembrane transporter activity"/>
    <property type="evidence" value="ECO:0007669"/>
    <property type="project" value="InterPro"/>
</dbReference>
<dbReference type="GO" id="GO:0005886">
    <property type="term" value="C:plasma membrane"/>
    <property type="evidence" value="ECO:0007669"/>
    <property type="project" value="TreeGrafter"/>
</dbReference>
<comment type="similarity">
    <text evidence="2 7">Belongs to the purine-cytosine permease (2.A.39) family.</text>
</comment>
<evidence type="ECO:0000256" key="5">
    <source>
        <dbReference type="ARBA" id="ARBA00022989"/>
    </source>
</evidence>
<reference evidence="9 10" key="1">
    <citation type="submission" date="2019-07" db="EMBL/GenBank/DDBJ databases">
        <title>Cryptosporangium phraense sp. nov., isolated from plant litter.</title>
        <authorList>
            <person name="Suriyachadkun C."/>
        </authorList>
    </citation>
    <scope>NUCLEOTIDE SEQUENCE [LARGE SCALE GENOMIC DNA]</scope>
    <source>
        <strain evidence="9 10">A-T 5661</strain>
    </source>
</reference>
<proteinExistence type="inferred from homology"/>
<evidence type="ECO:0000313" key="10">
    <source>
        <dbReference type="Proteomes" id="UP000317982"/>
    </source>
</evidence>
<evidence type="ECO:0000256" key="4">
    <source>
        <dbReference type="ARBA" id="ARBA00022692"/>
    </source>
</evidence>
<feature type="transmembrane region" description="Helical" evidence="8">
    <location>
        <begin position="110"/>
        <end position="128"/>
    </location>
</feature>
<protein>
    <submittedName>
        <fullName evidence="9">Thiamine permease</fullName>
    </submittedName>
</protein>
<feature type="transmembrane region" description="Helical" evidence="8">
    <location>
        <begin position="396"/>
        <end position="417"/>
    </location>
</feature>
<feature type="transmembrane region" description="Helical" evidence="8">
    <location>
        <begin position="423"/>
        <end position="444"/>
    </location>
</feature>
<keyword evidence="6 7" id="KW-0472">Membrane</keyword>
<feature type="transmembrane region" description="Helical" evidence="8">
    <location>
        <begin position="276"/>
        <end position="298"/>
    </location>
</feature>
<dbReference type="Proteomes" id="UP000317982">
    <property type="component" value="Unassembled WGS sequence"/>
</dbReference>
<keyword evidence="10" id="KW-1185">Reference proteome</keyword>
<evidence type="ECO:0000256" key="1">
    <source>
        <dbReference type="ARBA" id="ARBA00004141"/>
    </source>
</evidence>
<dbReference type="EMBL" id="VIRS01000003">
    <property type="protein sequence ID" value="TQS45875.1"/>
    <property type="molecule type" value="Genomic_DNA"/>
</dbReference>
<evidence type="ECO:0000256" key="7">
    <source>
        <dbReference type="PIRNR" id="PIRNR002744"/>
    </source>
</evidence>
<feature type="transmembrane region" description="Helical" evidence="8">
    <location>
        <begin position="29"/>
        <end position="52"/>
    </location>
</feature>
<dbReference type="PIRSF" id="PIRSF002744">
    <property type="entry name" value="Pur-cyt_permease"/>
    <property type="match status" value="1"/>
</dbReference>
<feature type="transmembrane region" description="Helical" evidence="8">
    <location>
        <begin position="239"/>
        <end position="264"/>
    </location>
</feature>
<comment type="subcellular location">
    <subcellularLocation>
        <location evidence="1">Membrane</location>
        <topology evidence="1">Multi-pass membrane protein</topology>
    </subcellularLocation>
</comment>
<keyword evidence="3 7" id="KW-0813">Transport</keyword>
<dbReference type="PANTHER" id="PTHR31806">
    <property type="entry name" value="PURINE-CYTOSINE PERMEASE FCY2-RELATED"/>
    <property type="match status" value="1"/>
</dbReference>
<dbReference type="Gene3D" id="1.10.4160.10">
    <property type="entry name" value="Hydantoin permease"/>
    <property type="match status" value="1"/>
</dbReference>